<accession>A0AAE0WUM7</accession>
<dbReference type="GO" id="GO:0140053">
    <property type="term" value="P:mitochondrial gene expression"/>
    <property type="evidence" value="ECO:0007669"/>
    <property type="project" value="UniProtKB-UniRule"/>
</dbReference>
<keyword evidence="7 8" id="KW-0472">Membrane</keyword>
<keyword evidence="4 8" id="KW-0999">Mitochondrion inner membrane</keyword>
<evidence type="ECO:0000256" key="1">
    <source>
        <dbReference type="ARBA" id="ARBA00003470"/>
    </source>
</evidence>
<evidence type="ECO:0000256" key="3">
    <source>
        <dbReference type="ARBA" id="ARBA00010787"/>
    </source>
</evidence>
<dbReference type="GeneID" id="89958944"/>
<protein>
    <recommendedName>
        <fullName evidence="8">ATPase synthesis protein 25</fullName>
    </recommendedName>
</protein>
<reference evidence="9" key="1">
    <citation type="submission" date="2023-07" db="EMBL/GenBank/DDBJ databases">
        <title>Black Yeasts Isolated from many extreme environments.</title>
        <authorList>
            <person name="Coleine C."/>
            <person name="Stajich J.E."/>
            <person name="Selbmann L."/>
        </authorList>
    </citation>
    <scope>NUCLEOTIDE SEQUENCE</scope>
    <source>
        <strain evidence="9">CCFEE 5485</strain>
    </source>
</reference>
<dbReference type="PANTHER" id="PTHR28087:SF1">
    <property type="entry name" value="ATPASE SYNTHESIS PROTEIN 25, MITOCHONDRIAL"/>
    <property type="match status" value="1"/>
</dbReference>
<comment type="similarity">
    <text evidence="3 8">Belongs to the ATP25 family.</text>
</comment>
<evidence type="ECO:0000256" key="6">
    <source>
        <dbReference type="ARBA" id="ARBA00023128"/>
    </source>
</evidence>
<dbReference type="Proteomes" id="UP001274830">
    <property type="component" value="Unassembled WGS sequence"/>
</dbReference>
<dbReference type="InterPro" id="IPR040152">
    <property type="entry name" value="Atp25"/>
</dbReference>
<dbReference type="GO" id="GO:0048255">
    <property type="term" value="P:mRNA stabilization"/>
    <property type="evidence" value="ECO:0007669"/>
    <property type="project" value="TreeGrafter"/>
</dbReference>
<comment type="caution">
    <text evidence="9">The sequence shown here is derived from an EMBL/GenBank/DDBJ whole genome shotgun (WGS) entry which is preliminary data.</text>
</comment>
<dbReference type="FunFam" id="3.30.460.10:FF:000044">
    <property type="entry name" value="ATPase synthesis protein 25, mitochondrial"/>
    <property type="match status" value="1"/>
</dbReference>
<dbReference type="RefSeq" id="XP_064698278.1">
    <property type="nucleotide sequence ID" value="XM_064834414.1"/>
</dbReference>
<evidence type="ECO:0000256" key="2">
    <source>
        <dbReference type="ARBA" id="ARBA00004443"/>
    </source>
</evidence>
<keyword evidence="10" id="KW-1185">Reference proteome</keyword>
<gene>
    <name evidence="9" type="primary">ATP25</name>
    <name evidence="9" type="ORF">LTR78_002238</name>
</gene>
<keyword evidence="5 8" id="KW-0809">Transit peptide</keyword>
<dbReference type="InterPro" id="IPR043519">
    <property type="entry name" value="NT_sf"/>
</dbReference>
<dbReference type="AlphaFoldDB" id="A0AAE0WUM7"/>
<proteinExistence type="inferred from homology"/>
<comment type="function">
    <text evidence="8">Mitochondrial mRNA stabilization factor.</text>
</comment>
<dbReference type="GO" id="GO:0005743">
    <property type="term" value="C:mitochondrial inner membrane"/>
    <property type="evidence" value="ECO:0007669"/>
    <property type="project" value="UniProtKB-SubCell"/>
</dbReference>
<organism evidence="9 10">
    <name type="scientific">Recurvomyces mirabilis</name>
    <dbReference type="NCBI Taxonomy" id="574656"/>
    <lineage>
        <taxon>Eukaryota</taxon>
        <taxon>Fungi</taxon>
        <taxon>Dikarya</taxon>
        <taxon>Ascomycota</taxon>
        <taxon>Pezizomycotina</taxon>
        <taxon>Dothideomycetes</taxon>
        <taxon>Dothideomycetidae</taxon>
        <taxon>Mycosphaerellales</taxon>
        <taxon>Teratosphaeriaceae</taxon>
        <taxon>Recurvomyces</taxon>
    </lineage>
</organism>
<evidence type="ECO:0000313" key="10">
    <source>
        <dbReference type="Proteomes" id="UP001274830"/>
    </source>
</evidence>
<evidence type="ECO:0000313" key="9">
    <source>
        <dbReference type="EMBL" id="KAK3678142.1"/>
    </source>
</evidence>
<comment type="subcellular location">
    <subcellularLocation>
        <location evidence="2 8">Mitochondrion inner membrane</location>
        <topology evidence="2 8">Peripheral membrane protein</topology>
        <orientation evidence="2 8">Matrix side</orientation>
    </subcellularLocation>
</comment>
<comment type="function">
    <text evidence="1">Probable mitochondrial mRNA stabilization factor.</text>
</comment>
<dbReference type="Gene3D" id="3.30.460.10">
    <property type="entry name" value="Beta Polymerase, domain 2"/>
    <property type="match status" value="1"/>
</dbReference>
<evidence type="ECO:0000256" key="4">
    <source>
        <dbReference type="ARBA" id="ARBA00022792"/>
    </source>
</evidence>
<keyword evidence="6 8" id="KW-0496">Mitochondrion</keyword>
<evidence type="ECO:0000256" key="8">
    <source>
        <dbReference type="RuleBase" id="RU367062"/>
    </source>
</evidence>
<name>A0AAE0WUM7_9PEZI</name>
<dbReference type="PANTHER" id="PTHR28087">
    <property type="entry name" value="ATPASE SYNTHESIS PROTEIN 25, MITOCHONDRIAL"/>
    <property type="match status" value="1"/>
</dbReference>
<sequence length="415" mass="45466">MALPASATALRGLGCHNCRQWALRTFIASIGGKDTSSTVPQQRRTIAQSTWRSNSARERVQEHDHILNDINDIAPSRWTPANSSSLASYDGAEERAFAEVMDSDTGVDDGNAVRSFTTLDQRTSRRVENGTEIARDDVTEEQKEGSSIPWYLQQSQQPTEPPTFENPMAARQQIPDLPDHAPSILEPLLNNISIEQGMDDLNLLDLRTIDPPPALGSNLIMIVGTARSDKHLHVSADRLCRWIRTKYKDLTPYADGLLGRNELKLKLKRRAKRTRLINAVGASHTSAGSGSAEDSDMDVEEGIRTGWVCVNIGRVEGGELPEQKARREEREKGLVGFGEGESGCAIVVQLMTEEKREEVGLERLWGGILRASRKEAAAVAAEKEERDAGVLEQSLGSGEAVNDDGEQPRVVGIAA</sequence>
<evidence type="ECO:0000256" key="5">
    <source>
        <dbReference type="ARBA" id="ARBA00022946"/>
    </source>
</evidence>
<dbReference type="EMBL" id="JAUTXT010000005">
    <property type="protein sequence ID" value="KAK3678142.1"/>
    <property type="molecule type" value="Genomic_DNA"/>
</dbReference>
<evidence type="ECO:0000256" key="7">
    <source>
        <dbReference type="ARBA" id="ARBA00023136"/>
    </source>
</evidence>